<feature type="transmembrane region" description="Helical" evidence="5">
    <location>
        <begin position="21"/>
        <end position="39"/>
    </location>
</feature>
<reference evidence="7 8" key="1">
    <citation type="submission" date="2020-12" db="EMBL/GenBank/DDBJ databases">
        <title>YIM B01967 draft genome.</title>
        <authorList>
            <person name="Yan X."/>
        </authorList>
    </citation>
    <scope>NUCLEOTIDE SEQUENCE [LARGE SCALE GENOMIC DNA]</scope>
    <source>
        <strain evidence="7 8">YIM B01967</strain>
    </source>
</reference>
<keyword evidence="3 5" id="KW-1133">Transmembrane helix</keyword>
<dbReference type="Pfam" id="PF01061">
    <property type="entry name" value="ABC2_membrane"/>
    <property type="match status" value="1"/>
</dbReference>
<evidence type="ECO:0000259" key="6">
    <source>
        <dbReference type="Pfam" id="PF01061"/>
    </source>
</evidence>
<feature type="transmembrane region" description="Helical" evidence="5">
    <location>
        <begin position="92"/>
        <end position="115"/>
    </location>
</feature>
<feature type="domain" description="ABC-2 type transporter transmembrane" evidence="6">
    <location>
        <begin position="8"/>
        <end position="183"/>
    </location>
</feature>
<sequence>MSTSVKRIQAILIKDYKETSRNMAVSSMLFLPLILAAFYSRAGFDSIQGHFMGINFTFTMVCTYIQCCLIAEEKEKNTLRSLMLSPASTPEILIGKSSLTFLSTMIVIVGCMILTEYMPGNVAVMAIALILSAVFYLAVGTFLGLYAKSVMESSVIVLPVLGIFSLGPMAMAFVDSYPILKIVEWLPSTQIILLAEILEESFTLGDLVQPFAAIIGWIVVATIATIIAFNKRMVD</sequence>
<evidence type="ECO:0000256" key="1">
    <source>
        <dbReference type="ARBA" id="ARBA00004141"/>
    </source>
</evidence>
<dbReference type="EMBL" id="JAEOAH010000023">
    <property type="protein sequence ID" value="MBK3496108.1"/>
    <property type="molecule type" value="Genomic_DNA"/>
</dbReference>
<comment type="subcellular location">
    <subcellularLocation>
        <location evidence="1">Membrane</location>
        <topology evidence="1">Multi-pass membrane protein</topology>
    </subcellularLocation>
</comment>
<keyword evidence="4 5" id="KW-0472">Membrane</keyword>
<keyword evidence="8" id="KW-1185">Reference proteome</keyword>
<dbReference type="RefSeq" id="WP_200749632.1">
    <property type="nucleotide sequence ID" value="NZ_JAEOAH010000023.1"/>
</dbReference>
<dbReference type="InterPro" id="IPR013525">
    <property type="entry name" value="ABC2_TM"/>
</dbReference>
<protein>
    <submittedName>
        <fullName evidence="7">ABC transporter permease</fullName>
    </submittedName>
</protein>
<feature type="transmembrane region" description="Helical" evidence="5">
    <location>
        <begin position="121"/>
        <end position="143"/>
    </location>
</feature>
<feature type="transmembrane region" description="Helical" evidence="5">
    <location>
        <begin position="155"/>
        <end position="174"/>
    </location>
</feature>
<evidence type="ECO:0000256" key="5">
    <source>
        <dbReference type="SAM" id="Phobius"/>
    </source>
</evidence>
<feature type="transmembrane region" description="Helical" evidence="5">
    <location>
        <begin position="51"/>
        <end position="71"/>
    </location>
</feature>
<evidence type="ECO:0000256" key="3">
    <source>
        <dbReference type="ARBA" id="ARBA00022989"/>
    </source>
</evidence>
<dbReference type="Proteomes" id="UP000618943">
    <property type="component" value="Unassembled WGS sequence"/>
</dbReference>
<dbReference type="PANTHER" id="PTHR43471:SF1">
    <property type="entry name" value="ABC TRANSPORTER PERMEASE PROTEIN NOSY-RELATED"/>
    <property type="match status" value="1"/>
</dbReference>
<gene>
    <name evidence="7" type="ORF">JFL43_14795</name>
</gene>
<evidence type="ECO:0000313" key="7">
    <source>
        <dbReference type="EMBL" id="MBK3496108.1"/>
    </source>
</evidence>
<feature type="transmembrane region" description="Helical" evidence="5">
    <location>
        <begin position="207"/>
        <end position="229"/>
    </location>
</feature>
<dbReference type="PANTHER" id="PTHR43471">
    <property type="entry name" value="ABC TRANSPORTER PERMEASE"/>
    <property type="match status" value="1"/>
</dbReference>
<evidence type="ECO:0000256" key="4">
    <source>
        <dbReference type="ARBA" id="ARBA00023136"/>
    </source>
</evidence>
<evidence type="ECO:0000256" key="2">
    <source>
        <dbReference type="ARBA" id="ARBA00022692"/>
    </source>
</evidence>
<accession>A0ABS1H9M8</accession>
<name>A0ABS1H9M8_9BACL</name>
<keyword evidence="2 5" id="KW-0812">Transmembrane</keyword>
<comment type="caution">
    <text evidence="7">The sequence shown here is derived from an EMBL/GenBank/DDBJ whole genome shotgun (WGS) entry which is preliminary data.</text>
</comment>
<organism evidence="7 8">
    <name type="scientific">Viridibacillus soli</name>
    <dbReference type="NCBI Taxonomy" id="2798301"/>
    <lineage>
        <taxon>Bacteria</taxon>
        <taxon>Bacillati</taxon>
        <taxon>Bacillota</taxon>
        <taxon>Bacilli</taxon>
        <taxon>Bacillales</taxon>
        <taxon>Caryophanaceae</taxon>
        <taxon>Viridibacillus</taxon>
    </lineage>
</organism>
<proteinExistence type="predicted"/>
<evidence type="ECO:0000313" key="8">
    <source>
        <dbReference type="Proteomes" id="UP000618943"/>
    </source>
</evidence>